<accession>A0A7X2NRL2</accession>
<keyword evidence="2" id="KW-0808">Transferase</keyword>
<keyword evidence="3" id="KW-1185">Reference proteome</keyword>
<evidence type="ECO:0000313" key="3">
    <source>
        <dbReference type="Proteomes" id="UP000461880"/>
    </source>
</evidence>
<dbReference type="PANTHER" id="PTHR12526">
    <property type="entry name" value="GLYCOSYLTRANSFERASE"/>
    <property type="match status" value="1"/>
</dbReference>
<dbReference type="PANTHER" id="PTHR12526:SF630">
    <property type="entry name" value="GLYCOSYLTRANSFERASE"/>
    <property type="match status" value="1"/>
</dbReference>
<evidence type="ECO:0000259" key="1">
    <source>
        <dbReference type="Pfam" id="PF00534"/>
    </source>
</evidence>
<dbReference type="CDD" id="cd03811">
    <property type="entry name" value="GT4_GT28_WabH-like"/>
    <property type="match status" value="1"/>
</dbReference>
<protein>
    <submittedName>
        <fullName evidence="2">Glycosyltransferase</fullName>
    </submittedName>
</protein>
<sequence length="385" mass="43923">MTDKKSILFVNDEMRMGGVARVLNTLMAALPADQYDIDLLVLHRRGMLLEEVPSNVHIIEGTSFFRPVDESLDQLVSSRDWPDTAAKLRLLFYMKTGLIWNKIREERKRMLHKQYDVEVAAKEGFCTIFTACGDSKRKINWVLTDYSVCNYSRNHMPLVQRALKHIDLNIADSEKALIAYETVFHVSNGITIHNLMDTDRIAKCLSESHGEEISGTDGPNLISVVRFHPQKSVDRLLIASDLAYRKGLHHTLYLIGGGEEEEKLRTLVKERDMHHVVFLGYQANPYGDMAKADLFVLPSLYEGFATVISESLIVGTPVLTTDVSGCHEQIVKPEQGWIVKNSQEGLNHGLEEALRDPERLKKMKEQLKSYHYPNEEILRQFMKVL</sequence>
<feature type="domain" description="Glycosyl transferase family 1" evidence="1">
    <location>
        <begin position="215"/>
        <end position="367"/>
    </location>
</feature>
<dbReference type="Gene3D" id="3.40.50.2000">
    <property type="entry name" value="Glycogen Phosphorylase B"/>
    <property type="match status" value="2"/>
</dbReference>
<dbReference type="EMBL" id="VUMN01000007">
    <property type="protein sequence ID" value="MSS58138.1"/>
    <property type="molecule type" value="Genomic_DNA"/>
</dbReference>
<gene>
    <name evidence="2" type="ORF">FYJ51_04380</name>
</gene>
<evidence type="ECO:0000313" key="2">
    <source>
        <dbReference type="EMBL" id="MSS58138.1"/>
    </source>
</evidence>
<dbReference type="Proteomes" id="UP000461880">
    <property type="component" value="Unassembled WGS sequence"/>
</dbReference>
<dbReference type="Pfam" id="PF00534">
    <property type="entry name" value="Glycos_transf_1"/>
    <property type="match status" value="1"/>
</dbReference>
<dbReference type="RefSeq" id="WP_154503704.1">
    <property type="nucleotide sequence ID" value="NZ_VUMN01000007.1"/>
</dbReference>
<dbReference type="InterPro" id="IPR001296">
    <property type="entry name" value="Glyco_trans_1"/>
</dbReference>
<comment type="caution">
    <text evidence="2">The sequence shown here is derived from an EMBL/GenBank/DDBJ whole genome shotgun (WGS) entry which is preliminary data.</text>
</comment>
<dbReference type="GO" id="GO:0016757">
    <property type="term" value="F:glycosyltransferase activity"/>
    <property type="evidence" value="ECO:0007669"/>
    <property type="project" value="InterPro"/>
</dbReference>
<dbReference type="AlphaFoldDB" id="A0A7X2NRL2"/>
<dbReference type="SUPFAM" id="SSF53756">
    <property type="entry name" value="UDP-Glycosyltransferase/glycogen phosphorylase"/>
    <property type="match status" value="1"/>
</dbReference>
<name>A0A7X2NRL2_9FIRM</name>
<reference evidence="2 3" key="1">
    <citation type="submission" date="2019-08" db="EMBL/GenBank/DDBJ databases">
        <title>In-depth cultivation of the pig gut microbiome towards novel bacterial diversity and tailored functional studies.</title>
        <authorList>
            <person name="Wylensek D."/>
            <person name="Hitch T.C.A."/>
            <person name="Clavel T."/>
        </authorList>
    </citation>
    <scope>NUCLEOTIDE SEQUENCE [LARGE SCALE GENOMIC DNA]</scope>
    <source>
        <strain evidence="2 3">Oil+RF-744-GAM-WT-6</strain>
    </source>
</reference>
<proteinExistence type="predicted"/>
<organism evidence="2 3">
    <name type="scientific">Stecheria intestinalis</name>
    <dbReference type="NCBI Taxonomy" id="2606630"/>
    <lineage>
        <taxon>Bacteria</taxon>
        <taxon>Bacillati</taxon>
        <taxon>Bacillota</taxon>
        <taxon>Erysipelotrichia</taxon>
        <taxon>Erysipelotrichales</taxon>
        <taxon>Erysipelotrichaceae</taxon>
        <taxon>Stecheria</taxon>
    </lineage>
</organism>